<comment type="caution">
    <text evidence="2">The sequence shown here is derived from an EMBL/GenBank/DDBJ whole genome shotgun (WGS) entry which is preliminary data.</text>
</comment>
<dbReference type="Proteomes" id="UP001055156">
    <property type="component" value="Unassembled WGS sequence"/>
</dbReference>
<reference evidence="2" key="1">
    <citation type="journal article" date="2021" name="Front. Microbiol.">
        <title>Comprehensive Comparative Genomics and Phenotyping of Methylobacterium Species.</title>
        <authorList>
            <person name="Alessa O."/>
            <person name="Ogura Y."/>
            <person name="Fujitani Y."/>
            <person name="Takami H."/>
            <person name="Hayashi T."/>
            <person name="Sahin N."/>
            <person name="Tani A."/>
        </authorList>
    </citation>
    <scope>NUCLEOTIDE SEQUENCE</scope>
    <source>
        <strain evidence="2">NBRC 15689</strain>
    </source>
</reference>
<dbReference type="SUPFAM" id="SSF56003">
    <property type="entry name" value="Molybdenum cofactor-binding domain"/>
    <property type="match status" value="1"/>
</dbReference>
<dbReference type="Gene3D" id="3.30.365.10">
    <property type="entry name" value="Aldehyde oxidase/xanthine dehydrogenase, molybdopterin binding domain"/>
    <property type="match status" value="4"/>
</dbReference>
<dbReference type="SUPFAM" id="SSF54665">
    <property type="entry name" value="CO dehydrogenase molybdoprotein N-domain-like"/>
    <property type="match status" value="1"/>
</dbReference>
<evidence type="ECO:0000313" key="2">
    <source>
        <dbReference type="EMBL" id="GJE29662.1"/>
    </source>
</evidence>
<dbReference type="InterPro" id="IPR016208">
    <property type="entry name" value="Ald_Oxase/xanthine_DH-like"/>
</dbReference>
<sequence>METFDGAYARPDAFGKVAGETIYAADYAEPGMLHGVLLRAPVAAGRIVRLDLGRARGMPGVRAVVSAADVPPVLAGWIIRDTPMFASDVVRYIGEPIAAVAADTLDQARRAVDAILLEIEPVPVLASMESALAEGAGPIHPDLSRYVLADQEGTPYPRYGNVAAESATLENPRFVEEAFAAAALVVEDEFRTQRQYQGYLEPKGAVGIFREGRITVHSGTQWPYNIRARLCQYFAMPTARVRVIGHPYGGGFGGKLDTSVEPHAVALSRAAGGRAVKILNTRAEDITCATAREGTIVRLRSALDAEGNIIARDADCLMDNGAYTGETAFLACFPFYFAAMSYRVGRLRARSRLVYTNTPPTAAMRGVTGVPMYAALETHMDHIADKLGVDRREYRLRHHFKDGDKLPNGQVLHDASILRQQFAAVEEVAPWDAYERKPWRGRAIAPALWLVNPLPGSATAKLQEDGSVVLLTGANENGTGSVAVGLRQIVAQELGIAPDAVVIPDPDTDIGGFDGGSQGSRTLQVAGNAALAAARELKGRILETAAPMLQASADALEMTEGFVRVRAQPGRRVALATVGAASTFGLGTLAGSGRSALPPVPYNPSCASGLLFAYFASPTYHVHYIEVAVDPVLGTVTIERYVVAQEVGKVVNLTSLRGQIQGGVAQGLGFGLCESLRIDDEGRTLEASLGSYRLPLAINTPRVESILTEHPSADGPFGAKGSAEPPILLPAALVACAVSDAIGRPIRKIPVTPEDVLAAIMDGERETATS</sequence>
<dbReference type="InterPro" id="IPR037165">
    <property type="entry name" value="AldOxase/xan_DH_Mopterin-bd_sf"/>
</dbReference>
<dbReference type="InterPro" id="IPR036856">
    <property type="entry name" value="Ald_Oxase/Xan_DH_a/b_sf"/>
</dbReference>
<evidence type="ECO:0000259" key="1">
    <source>
        <dbReference type="SMART" id="SM01008"/>
    </source>
</evidence>
<dbReference type="PANTHER" id="PTHR11908">
    <property type="entry name" value="XANTHINE DEHYDROGENASE"/>
    <property type="match status" value="1"/>
</dbReference>
<dbReference type="InterPro" id="IPR046867">
    <property type="entry name" value="AldOxase/xan_DH_MoCoBD2"/>
</dbReference>
<dbReference type="InterPro" id="IPR008274">
    <property type="entry name" value="AldOxase/xan_DH_MoCoBD1"/>
</dbReference>
<dbReference type="InterPro" id="IPR000674">
    <property type="entry name" value="Ald_Oxase/Xan_DH_a/b"/>
</dbReference>
<reference evidence="2" key="2">
    <citation type="submission" date="2021-08" db="EMBL/GenBank/DDBJ databases">
        <authorList>
            <person name="Tani A."/>
            <person name="Ola A."/>
            <person name="Ogura Y."/>
            <person name="Katsura K."/>
            <person name="Hayashi T."/>
        </authorList>
    </citation>
    <scope>NUCLEOTIDE SEQUENCE</scope>
    <source>
        <strain evidence="2">NBRC 15689</strain>
    </source>
</reference>
<dbReference type="Gene3D" id="3.90.1170.50">
    <property type="entry name" value="Aldehyde oxidase/xanthine dehydrogenase, a/b hammerhead"/>
    <property type="match status" value="1"/>
</dbReference>
<dbReference type="RefSeq" id="WP_238314697.1">
    <property type="nucleotide sequence ID" value="NZ_BPQV01000017.1"/>
</dbReference>
<dbReference type="PANTHER" id="PTHR11908:SF157">
    <property type="entry name" value="XANTHINE DEHYDROGENASE SUBUNIT D-RELATED"/>
    <property type="match status" value="1"/>
</dbReference>
<accession>A0ABQ4TI28</accession>
<dbReference type="Pfam" id="PF20256">
    <property type="entry name" value="MoCoBD_2"/>
    <property type="match status" value="1"/>
</dbReference>
<feature type="domain" description="Aldehyde oxidase/xanthine dehydrogenase a/b hammerhead" evidence="1">
    <location>
        <begin position="18"/>
        <end position="123"/>
    </location>
</feature>
<evidence type="ECO:0000313" key="3">
    <source>
        <dbReference type="Proteomes" id="UP001055156"/>
    </source>
</evidence>
<name>A0ABQ4TI28_METOR</name>
<dbReference type="EMBL" id="BPQV01000017">
    <property type="protein sequence ID" value="GJE29662.1"/>
    <property type="molecule type" value="Genomic_DNA"/>
</dbReference>
<dbReference type="Pfam" id="PF02738">
    <property type="entry name" value="MoCoBD_1"/>
    <property type="match status" value="1"/>
</dbReference>
<dbReference type="SMART" id="SM01008">
    <property type="entry name" value="Ald_Xan_dh_C"/>
    <property type="match status" value="1"/>
</dbReference>
<protein>
    <submittedName>
        <fullName evidence="2">4-hydroxybenzoyl-CoA reductase subunit alpha</fullName>
    </submittedName>
</protein>
<gene>
    <name evidence="2" type="primary">hcrA</name>
    <name evidence="2" type="ORF">LKMONMHP_4546</name>
</gene>
<proteinExistence type="predicted"/>
<organism evidence="2 3">
    <name type="scientific">Methylobacterium organophilum</name>
    <dbReference type="NCBI Taxonomy" id="410"/>
    <lineage>
        <taxon>Bacteria</taxon>
        <taxon>Pseudomonadati</taxon>
        <taxon>Pseudomonadota</taxon>
        <taxon>Alphaproteobacteria</taxon>
        <taxon>Hyphomicrobiales</taxon>
        <taxon>Methylobacteriaceae</taxon>
        <taxon>Methylobacterium</taxon>
    </lineage>
</organism>
<keyword evidence="3" id="KW-1185">Reference proteome</keyword>
<dbReference type="Pfam" id="PF01315">
    <property type="entry name" value="Ald_Xan_dh_C"/>
    <property type="match status" value="1"/>
</dbReference>